<dbReference type="PANTHER" id="PTHR30349">
    <property type="entry name" value="PHAGE INTEGRASE-RELATED"/>
    <property type="match status" value="1"/>
</dbReference>
<dbReference type="InterPro" id="IPR013762">
    <property type="entry name" value="Integrase-like_cat_sf"/>
</dbReference>
<evidence type="ECO:0000256" key="3">
    <source>
        <dbReference type="ARBA" id="ARBA00023172"/>
    </source>
</evidence>
<feature type="domain" description="Core-binding (CB)" evidence="6">
    <location>
        <begin position="4"/>
        <end position="84"/>
    </location>
</feature>
<evidence type="ECO:0000313" key="7">
    <source>
        <dbReference type="EMBL" id="MCC3807116.1"/>
    </source>
</evidence>
<dbReference type="PANTHER" id="PTHR30349:SF36">
    <property type="entry name" value="PROPHAGE INTEGRASE INTR-RELATED"/>
    <property type="match status" value="1"/>
</dbReference>
<dbReference type="InterPro" id="IPR050090">
    <property type="entry name" value="Tyrosine_recombinase_XerCD"/>
</dbReference>
<dbReference type="Gene3D" id="1.10.443.10">
    <property type="entry name" value="Intergrase catalytic core"/>
    <property type="match status" value="1"/>
</dbReference>
<sequence length="363" mass="41352">MKIKTINDYLDSYLTERRFNVSPSTQRSEASKANNIRKAIGKRAIDSVLHSDLRELIFKWHKRFSNKTINGHLTILRAVFDRAMLDGFIERNPMSGIENLKNAKKEPNPFTKTEVALMYECNNVCEQGKNATLLNLLTGLRIGELIALSWDDVDWQRNVLYVRRARVLNDYKSTKTPDSVRAVDLNPLAIDILKRQLPYTGKRRRKTVDVLQRDNKTVLKESIAFIFINSKTRQPFLNAKQFGKTFFNPFLETAGIKHRGVGQLRHTFASQCLTAGISKEWISSQMGHTGTNMIDMHYGKWLREDAPDCALLASQHLQDAFGMPEVKRTVSLPAVSDVASNMLGKLTKKPQLMQLIQAMLEDA</sequence>
<dbReference type="GO" id="GO:0006310">
    <property type="term" value="P:DNA recombination"/>
    <property type="evidence" value="ECO:0007669"/>
    <property type="project" value="UniProtKB-KW"/>
</dbReference>
<dbReference type="EMBL" id="JACVHL010000022">
    <property type="protein sequence ID" value="MCC3807116.1"/>
    <property type="molecule type" value="Genomic_DNA"/>
</dbReference>
<dbReference type="RefSeq" id="WP_069532856.1">
    <property type="nucleotide sequence ID" value="NZ_CP064042.1"/>
</dbReference>
<evidence type="ECO:0000259" key="6">
    <source>
        <dbReference type="PROSITE" id="PS51900"/>
    </source>
</evidence>
<dbReference type="AlphaFoldDB" id="A0A9Q3YJ63"/>
<dbReference type="InterPro" id="IPR011010">
    <property type="entry name" value="DNA_brk_join_enz"/>
</dbReference>
<keyword evidence="2 4" id="KW-0238">DNA-binding</keyword>
<dbReference type="GO" id="GO:0015074">
    <property type="term" value="P:DNA integration"/>
    <property type="evidence" value="ECO:0007669"/>
    <property type="project" value="UniProtKB-KW"/>
</dbReference>
<name>A0A9Q3YJ63_VIBPH</name>
<evidence type="ECO:0000259" key="5">
    <source>
        <dbReference type="PROSITE" id="PS51898"/>
    </source>
</evidence>
<organism evidence="7 8">
    <name type="scientific">Vibrio parahaemolyticus</name>
    <dbReference type="NCBI Taxonomy" id="670"/>
    <lineage>
        <taxon>Bacteria</taxon>
        <taxon>Pseudomonadati</taxon>
        <taxon>Pseudomonadota</taxon>
        <taxon>Gammaproteobacteria</taxon>
        <taxon>Vibrionales</taxon>
        <taxon>Vibrionaceae</taxon>
        <taxon>Vibrio</taxon>
    </lineage>
</organism>
<dbReference type="PROSITE" id="PS51898">
    <property type="entry name" value="TYR_RECOMBINASE"/>
    <property type="match status" value="1"/>
</dbReference>
<evidence type="ECO:0000256" key="4">
    <source>
        <dbReference type="PROSITE-ProRule" id="PRU01248"/>
    </source>
</evidence>
<proteinExistence type="predicted"/>
<dbReference type="InterPro" id="IPR010998">
    <property type="entry name" value="Integrase_recombinase_N"/>
</dbReference>
<dbReference type="Proteomes" id="UP000726777">
    <property type="component" value="Unassembled WGS sequence"/>
</dbReference>
<dbReference type="Gene3D" id="1.10.150.130">
    <property type="match status" value="1"/>
</dbReference>
<dbReference type="InterPro" id="IPR044068">
    <property type="entry name" value="CB"/>
</dbReference>
<evidence type="ECO:0000256" key="2">
    <source>
        <dbReference type="ARBA" id="ARBA00023125"/>
    </source>
</evidence>
<dbReference type="PROSITE" id="PS51900">
    <property type="entry name" value="CB"/>
    <property type="match status" value="1"/>
</dbReference>
<dbReference type="InterPro" id="IPR002104">
    <property type="entry name" value="Integrase_catalytic"/>
</dbReference>
<dbReference type="SUPFAM" id="SSF56349">
    <property type="entry name" value="DNA breaking-rejoining enzymes"/>
    <property type="match status" value="1"/>
</dbReference>
<dbReference type="CDD" id="cd01189">
    <property type="entry name" value="INT_ICEBs1_C_like"/>
    <property type="match status" value="1"/>
</dbReference>
<evidence type="ECO:0000256" key="1">
    <source>
        <dbReference type="ARBA" id="ARBA00022908"/>
    </source>
</evidence>
<keyword evidence="3" id="KW-0233">DNA recombination</keyword>
<dbReference type="GO" id="GO:0003677">
    <property type="term" value="F:DNA binding"/>
    <property type="evidence" value="ECO:0007669"/>
    <property type="project" value="UniProtKB-UniRule"/>
</dbReference>
<evidence type="ECO:0000313" key="8">
    <source>
        <dbReference type="Proteomes" id="UP000726777"/>
    </source>
</evidence>
<reference evidence="7" key="1">
    <citation type="submission" date="2020-09" db="EMBL/GenBank/DDBJ databases">
        <title>Genome sequence of Vibrio parahaemolyticus isolates.</title>
        <authorList>
            <person name="Hammerl J.A."/>
            <person name="Strauch E."/>
        </authorList>
    </citation>
    <scope>NUCLEOTIDE SEQUENCE</scope>
    <source>
        <strain evidence="7">17-VB00146</strain>
    </source>
</reference>
<protein>
    <submittedName>
        <fullName evidence="7">Site-specific integrase</fullName>
    </submittedName>
</protein>
<feature type="domain" description="Tyr recombinase" evidence="5">
    <location>
        <begin position="105"/>
        <end position="312"/>
    </location>
</feature>
<gene>
    <name evidence="7" type="ORF">IB292_19060</name>
</gene>
<keyword evidence="1" id="KW-0229">DNA integration</keyword>
<dbReference type="Pfam" id="PF00589">
    <property type="entry name" value="Phage_integrase"/>
    <property type="match status" value="1"/>
</dbReference>
<accession>A0A9Q3YJ63</accession>
<comment type="caution">
    <text evidence="7">The sequence shown here is derived from an EMBL/GenBank/DDBJ whole genome shotgun (WGS) entry which is preliminary data.</text>
</comment>